<dbReference type="Proteomes" id="UP000786811">
    <property type="component" value="Unassembled WGS sequence"/>
</dbReference>
<dbReference type="PANTHER" id="PTHR13192">
    <property type="entry name" value="MY011 PROTEIN"/>
    <property type="match status" value="1"/>
</dbReference>
<protein>
    <submittedName>
        <fullName evidence="1">Similar to MMADHC: Cobalamin trafficking protein CblD (Gallus gallus)</fullName>
    </submittedName>
</protein>
<organism evidence="1 2">
    <name type="scientific">Cotesia congregata</name>
    <name type="common">Parasitoid wasp</name>
    <name type="synonym">Apanteles congregatus</name>
    <dbReference type="NCBI Taxonomy" id="51543"/>
    <lineage>
        <taxon>Eukaryota</taxon>
        <taxon>Metazoa</taxon>
        <taxon>Ecdysozoa</taxon>
        <taxon>Arthropoda</taxon>
        <taxon>Hexapoda</taxon>
        <taxon>Insecta</taxon>
        <taxon>Pterygota</taxon>
        <taxon>Neoptera</taxon>
        <taxon>Endopterygota</taxon>
        <taxon>Hymenoptera</taxon>
        <taxon>Apocrita</taxon>
        <taxon>Ichneumonoidea</taxon>
        <taxon>Braconidae</taxon>
        <taxon>Microgastrinae</taxon>
        <taxon>Cotesia</taxon>
    </lineage>
</organism>
<dbReference type="Pfam" id="PF10229">
    <property type="entry name" value="MMADHC"/>
    <property type="match status" value="1"/>
</dbReference>
<name>A0A8J2H861_COTCN</name>
<dbReference type="AlphaFoldDB" id="A0A8J2H861"/>
<dbReference type="GO" id="GO:0009235">
    <property type="term" value="P:cobalamin metabolic process"/>
    <property type="evidence" value="ECO:0007669"/>
    <property type="project" value="InterPro"/>
</dbReference>
<sequence length="343" mass="39683">MNAICSLFGEHRRSRMFFVPAHSLRSVFWCSLIEKQPLATICKFSRGVLKTLILNQHAKSYFEMYCGKIIQKNYSKSINLIFAAKYSRRSAKNTTTYKLIKSNGIDADIDNGELDNNPNWELFGPRGFRFYLPGSIGPGWLDQSTTAQVETRSILIPRNKEECDDGDDFNSLEINDMINVGKTKNNKLKRVRRKSHQNQPILHCIAQECPMLLRKGIQELFPSCIEVASPHLTIVTITQKLSPRMMRWSKEIETEKLAKFFLLAASDICTKLKMFGYWADFINPFSGQPYLNPHKTGVLYKTDERFRCLGFKVHRNNNCKIIMHENKGSEFIGKFFCFFKLFI</sequence>
<dbReference type="GO" id="GO:0005739">
    <property type="term" value="C:mitochondrion"/>
    <property type="evidence" value="ECO:0007669"/>
    <property type="project" value="TreeGrafter"/>
</dbReference>
<proteinExistence type="predicted"/>
<reference evidence="1" key="1">
    <citation type="submission" date="2021-04" db="EMBL/GenBank/DDBJ databases">
        <authorList>
            <person name="Chebbi M.A.C M."/>
        </authorList>
    </citation>
    <scope>NUCLEOTIDE SEQUENCE</scope>
</reference>
<comment type="caution">
    <text evidence="1">The sequence shown here is derived from an EMBL/GenBank/DDBJ whole genome shotgun (WGS) entry which is preliminary data.</text>
</comment>
<dbReference type="PANTHER" id="PTHR13192:SF3">
    <property type="entry name" value="COBALAMIN TRAFFICKING PROTEIN CBLD"/>
    <property type="match status" value="1"/>
</dbReference>
<evidence type="ECO:0000313" key="2">
    <source>
        <dbReference type="Proteomes" id="UP000786811"/>
    </source>
</evidence>
<dbReference type="OrthoDB" id="10263782at2759"/>
<evidence type="ECO:0000313" key="1">
    <source>
        <dbReference type="EMBL" id="CAG5082959.1"/>
    </source>
</evidence>
<dbReference type="InterPro" id="IPR019362">
    <property type="entry name" value="MMADHC"/>
</dbReference>
<keyword evidence="2" id="KW-1185">Reference proteome</keyword>
<accession>A0A8J2H861</accession>
<gene>
    <name evidence="1" type="ORF">HICCMSTLAB_LOCUS3694</name>
</gene>
<dbReference type="EMBL" id="CAJNRD030001118">
    <property type="protein sequence ID" value="CAG5082959.1"/>
    <property type="molecule type" value="Genomic_DNA"/>
</dbReference>